<name>A0A9W8M0A8_9FUNG</name>
<keyword evidence="6 8" id="KW-0482">Metalloprotease</keyword>
<gene>
    <name evidence="8" type="primary">STE23_4</name>
    <name evidence="8" type="ORF">IWW36_002029</name>
</gene>
<dbReference type="PROSITE" id="PS00143">
    <property type="entry name" value="INSULINASE"/>
    <property type="match status" value="1"/>
</dbReference>
<evidence type="ECO:0000256" key="3">
    <source>
        <dbReference type="ARBA" id="ARBA00022723"/>
    </source>
</evidence>
<protein>
    <submittedName>
        <fullName evidence="8">Metalloprotease</fullName>
        <ecNumber evidence="8">3.4.24.56</ecNumber>
    </submittedName>
</protein>
<proteinExistence type="inferred from homology"/>
<keyword evidence="9" id="KW-1185">Reference proteome</keyword>
<accession>A0A9W8M0A8</accession>
<dbReference type="InterPro" id="IPR011249">
    <property type="entry name" value="Metalloenz_LuxS/M16"/>
</dbReference>
<dbReference type="PANTHER" id="PTHR43690">
    <property type="entry name" value="NARDILYSIN"/>
    <property type="match status" value="1"/>
</dbReference>
<evidence type="ECO:0000256" key="1">
    <source>
        <dbReference type="ARBA" id="ARBA00007261"/>
    </source>
</evidence>
<sequence length="214" mass="23846">MASETSQFVKRSTAYSSSPYFEYAGVLMQSPNDLRQHKLIRLPNNMIILCTSDPDASKAAASLSVNVGSFVDPPELQGLAHFLEHAIHLGSDKYPGANEYRAYIQDNHGHENAKTANEQTTYYFTIPHNAFEGALDRLSQLFISPLFDKDYVEREINAVDSESKGILQDYIHQESSVIRSLLDPSHPASMYNCGGIETLSADTLIIREEQELSS</sequence>
<evidence type="ECO:0000313" key="8">
    <source>
        <dbReference type="EMBL" id="KAJ2850281.1"/>
    </source>
</evidence>
<dbReference type="Pfam" id="PF00675">
    <property type="entry name" value="Peptidase_M16"/>
    <property type="match status" value="1"/>
</dbReference>
<evidence type="ECO:0000256" key="4">
    <source>
        <dbReference type="ARBA" id="ARBA00022801"/>
    </source>
</evidence>
<evidence type="ECO:0000259" key="7">
    <source>
        <dbReference type="Pfam" id="PF00675"/>
    </source>
</evidence>
<dbReference type="OrthoDB" id="952271at2759"/>
<dbReference type="AlphaFoldDB" id="A0A9W8M0A8"/>
<keyword evidence="5" id="KW-0862">Zinc</keyword>
<organism evidence="8 9">
    <name type="scientific">Coemansia brasiliensis</name>
    <dbReference type="NCBI Taxonomy" id="2650707"/>
    <lineage>
        <taxon>Eukaryota</taxon>
        <taxon>Fungi</taxon>
        <taxon>Fungi incertae sedis</taxon>
        <taxon>Zoopagomycota</taxon>
        <taxon>Kickxellomycotina</taxon>
        <taxon>Kickxellomycetes</taxon>
        <taxon>Kickxellales</taxon>
        <taxon>Kickxellaceae</taxon>
        <taxon>Coemansia</taxon>
    </lineage>
</organism>
<dbReference type="InterPro" id="IPR001431">
    <property type="entry name" value="Pept_M16_Zn_BS"/>
</dbReference>
<dbReference type="GO" id="GO:0046872">
    <property type="term" value="F:metal ion binding"/>
    <property type="evidence" value="ECO:0007669"/>
    <property type="project" value="UniProtKB-KW"/>
</dbReference>
<keyword evidence="2" id="KW-0645">Protease</keyword>
<dbReference type="Proteomes" id="UP001139887">
    <property type="component" value="Unassembled WGS sequence"/>
</dbReference>
<reference evidence="8" key="1">
    <citation type="submission" date="2022-07" db="EMBL/GenBank/DDBJ databases">
        <title>Phylogenomic reconstructions and comparative analyses of Kickxellomycotina fungi.</title>
        <authorList>
            <person name="Reynolds N.K."/>
            <person name="Stajich J.E."/>
            <person name="Barry K."/>
            <person name="Grigoriev I.V."/>
            <person name="Crous P."/>
            <person name="Smith M.E."/>
        </authorList>
    </citation>
    <scope>NUCLEOTIDE SEQUENCE</scope>
    <source>
        <strain evidence="8">NRRL 1566</strain>
    </source>
</reference>
<dbReference type="EMBL" id="JANBUW010000037">
    <property type="protein sequence ID" value="KAJ2850281.1"/>
    <property type="molecule type" value="Genomic_DNA"/>
</dbReference>
<comment type="caution">
    <text evidence="8">The sequence shown here is derived from an EMBL/GenBank/DDBJ whole genome shotgun (WGS) entry which is preliminary data.</text>
</comment>
<dbReference type="InterPro" id="IPR050626">
    <property type="entry name" value="Peptidase_M16"/>
</dbReference>
<evidence type="ECO:0000313" key="9">
    <source>
        <dbReference type="Proteomes" id="UP001139887"/>
    </source>
</evidence>
<keyword evidence="3" id="KW-0479">Metal-binding</keyword>
<comment type="similarity">
    <text evidence="1">Belongs to the peptidase M16 family.</text>
</comment>
<dbReference type="GO" id="GO:0006508">
    <property type="term" value="P:proteolysis"/>
    <property type="evidence" value="ECO:0007669"/>
    <property type="project" value="UniProtKB-KW"/>
</dbReference>
<dbReference type="SUPFAM" id="SSF63411">
    <property type="entry name" value="LuxS/MPP-like metallohydrolase"/>
    <property type="match status" value="1"/>
</dbReference>
<feature type="domain" description="Peptidase M16 N-terminal" evidence="7">
    <location>
        <begin position="49"/>
        <end position="174"/>
    </location>
</feature>
<keyword evidence="4 8" id="KW-0378">Hydrolase</keyword>
<dbReference type="InterPro" id="IPR011765">
    <property type="entry name" value="Pept_M16_N"/>
</dbReference>
<dbReference type="EC" id="3.4.24.56" evidence="8"/>
<evidence type="ECO:0000256" key="6">
    <source>
        <dbReference type="ARBA" id="ARBA00023049"/>
    </source>
</evidence>
<dbReference type="Gene3D" id="3.30.830.10">
    <property type="entry name" value="Metalloenzyme, LuxS/M16 peptidase-like"/>
    <property type="match status" value="1"/>
</dbReference>
<dbReference type="PANTHER" id="PTHR43690:SF18">
    <property type="entry name" value="INSULIN-DEGRADING ENZYME-RELATED"/>
    <property type="match status" value="1"/>
</dbReference>
<evidence type="ECO:0000256" key="2">
    <source>
        <dbReference type="ARBA" id="ARBA00022670"/>
    </source>
</evidence>
<dbReference type="GO" id="GO:0004222">
    <property type="term" value="F:metalloendopeptidase activity"/>
    <property type="evidence" value="ECO:0007669"/>
    <property type="project" value="UniProtKB-EC"/>
</dbReference>
<evidence type="ECO:0000256" key="5">
    <source>
        <dbReference type="ARBA" id="ARBA00022833"/>
    </source>
</evidence>